<evidence type="ECO:0000313" key="1">
    <source>
        <dbReference type="EMBL" id="TEB04332.1"/>
    </source>
</evidence>
<dbReference type="AlphaFoldDB" id="A0A4Y7R6H4"/>
<dbReference type="Pfam" id="PF08282">
    <property type="entry name" value="Hydrolase_3"/>
    <property type="match status" value="1"/>
</dbReference>
<gene>
    <name evidence="1" type="primary">yidA</name>
    <name evidence="1" type="ORF">Psch_04058</name>
</gene>
<accession>A0A4Y7R6H4</accession>
<dbReference type="EMBL" id="QFGA01000004">
    <property type="protein sequence ID" value="TEB04332.1"/>
    <property type="molecule type" value="Genomic_DNA"/>
</dbReference>
<name>A0A4Y7R6H4_9FIRM</name>
<dbReference type="InterPro" id="IPR023214">
    <property type="entry name" value="HAD_sf"/>
</dbReference>
<dbReference type="InterPro" id="IPR036412">
    <property type="entry name" value="HAD-like_sf"/>
</dbReference>
<dbReference type="Proteomes" id="UP000298324">
    <property type="component" value="Unassembled WGS sequence"/>
</dbReference>
<keyword evidence="2" id="KW-1185">Reference proteome</keyword>
<evidence type="ECO:0000313" key="2">
    <source>
        <dbReference type="Proteomes" id="UP000298324"/>
    </source>
</evidence>
<protein>
    <submittedName>
        <fullName evidence="1">Sugar phosphatase YidA</fullName>
        <ecNumber evidence="1">3.1.3.23</ecNumber>
    </submittedName>
</protein>
<dbReference type="InterPro" id="IPR000150">
    <property type="entry name" value="Cof"/>
</dbReference>
<reference evidence="1 2" key="1">
    <citation type="journal article" date="2018" name="Environ. Microbiol.">
        <title>Novel energy conservation strategies and behaviour of Pelotomaculum schinkii driving syntrophic propionate catabolism.</title>
        <authorList>
            <person name="Hidalgo-Ahumada C.A.P."/>
            <person name="Nobu M.K."/>
            <person name="Narihiro T."/>
            <person name="Tamaki H."/>
            <person name="Liu W.T."/>
            <person name="Kamagata Y."/>
            <person name="Stams A.J.M."/>
            <person name="Imachi H."/>
            <person name="Sousa D.Z."/>
        </authorList>
    </citation>
    <scope>NUCLEOTIDE SEQUENCE [LARGE SCALE GENOMIC DNA]</scope>
    <source>
        <strain evidence="1 2">HH</strain>
    </source>
</reference>
<dbReference type="SFLD" id="SFLDG01140">
    <property type="entry name" value="C2.B:_Phosphomannomutase_and_P"/>
    <property type="match status" value="1"/>
</dbReference>
<dbReference type="SFLD" id="SFLDS00003">
    <property type="entry name" value="Haloacid_Dehalogenase"/>
    <property type="match status" value="1"/>
</dbReference>
<dbReference type="CDD" id="cd07516">
    <property type="entry name" value="HAD_Pase"/>
    <property type="match status" value="1"/>
</dbReference>
<dbReference type="NCBIfam" id="TIGR01484">
    <property type="entry name" value="HAD-SF-IIB"/>
    <property type="match status" value="1"/>
</dbReference>
<dbReference type="RefSeq" id="WP_190259480.1">
    <property type="nucleotide sequence ID" value="NZ_QFGA01000004.1"/>
</dbReference>
<dbReference type="Gene3D" id="3.30.1240.10">
    <property type="match status" value="1"/>
</dbReference>
<dbReference type="SFLD" id="SFLDG01144">
    <property type="entry name" value="C2.B.4:_PGP_Like"/>
    <property type="match status" value="1"/>
</dbReference>
<dbReference type="PANTHER" id="PTHR10000">
    <property type="entry name" value="PHOSPHOSERINE PHOSPHATASE"/>
    <property type="match status" value="1"/>
</dbReference>
<dbReference type="EC" id="3.1.3.23" evidence="1"/>
<dbReference type="NCBIfam" id="TIGR00099">
    <property type="entry name" value="Cof-subfamily"/>
    <property type="match status" value="1"/>
</dbReference>
<dbReference type="PANTHER" id="PTHR10000:SF8">
    <property type="entry name" value="HAD SUPERFAMILY HYDROLASE-LIKE, TYPE 3"/>
    <property type="match status" value="1"/>
</dbReference>
<dbReference type="InterPro" id="IPR006379">
    <property type="entry name" value="HAD-SF_hydro_IIB"/>
</dbReference>
<comment type="caution">
    <text evidence="1">The sequence shown here is derived from an EMBL/GenBank/DDBJ whole genome shotgun (WGS) entry which is preliminary data.</text>
</comment>
<dbReference type="GO" id="GO:0050308">
    <property type="term" value="F:sugar-phosphatase activity"/>
    <property type="evidence" value="ECO:0007669"/>
    <property type="project" value="UniProtKB-EC"/>
</dbReference>
<keyword evidence="1" id="KW-0378">Hydrolase</keyword>
<sequence length="271" mass="30227">MTKIKLIAADLDDTILSRDRIITRRVKDAVAAVRAAGVHFTVSTGRMFSAAAHFARQLDIELPLITYQGALVKNSLSDEVLRYRPLPQVYARELITRVHQLGYHMNGYLEDRLLVERDDELGRRYAANNGVEMVVVGDFNEYFHDDPTKLVVIAEEQQVTQLLAELAPTYQGKVHLSKSLPGYLEFSHIQATKGDALAYLARYFGVPTEEVMAIGDSYNDMEMLQYAGVGVAVANARDDVKLIADYVTSQSYGDGVVEALEKYVLNSPVHD</sequence>
<dbReference type="GO" id="GO:0000287">
    <property type="term" value="F:magnesium ion binding"/>
    <property type="evidence" value="ECO:0007669"/>
    <property type="project" value="TreeGrafter"/>
</dbReference>
<organism evidence="1 2">
    <name type="scientific">Pelotomaculum schinkii</name>
    <dbReference type="NCBI Taxonomy" id="78350"/>
    <lineage>
        <taxon>Bacteria</taxon>
        <taxon>Bacillati</taxon>
        <taxon>Bacillota</taxon>
        <taxon>Clostridia</taxon>
        <taxon>Eubacteriales</taxon>
        <taxon>Desulfotomaculaceae</taxon>
        <taxon>Pelotomaculum</taxon>
    </lineage>
</organism>
<dbReference type="SUPFAM" id="SSF56784">
    <property type="entry name" value="HAD-like"/>
    <property type="match status" value="1"/>
</dbReference>
<dbReference type="GO" id="GO:0005829">
    <property type="term" value="C:cytosol"/>
    <property type="evidence" value="ECO:0007669"/>
    <property type="project" value="TreeGrafter"/>
</dbReference>
<dbReference type="Gene3D" id="3.40.50.1000">
    <property type="entry name" value="HAD superfamily/HAD-like"/>
    <property type="match status" value="1"/>
</dbReference>
<proteinExistence type="predicted"/>